<feature type="compositionally biased region" description="Basic and acidic residues" evidence="1">
    <location>
        <begin position="464"/>
        <end position="479"/>
    </location>
</feature>
<feature type="compositionally biased region" description="Polar residues" evidence="1">
    <location>
        <begin position="353"/>
        <end position="364"/>
    </location>
</feature>
<evidence type="ECO:0000313" key="4">
    <source>
        <dbReference type="Proteomes" id="UP001295794"/>
    </source>
</evidence>
<dbReference type="EMBL" id="CAVNYO010000172">
    <property type="protein sequence ID" value="CAK5271531.1"/>
    <property type="molecule type" value="Genomic_DNA"/>
</dbReference>
<proteinExistence type="predicted"/>
<feature type="compositionally biased region" description="Basic and acidic residues" evidence="1">
    <location>
        <begin position="390"/>
        <end position="408"/>
    </location>
</feature>
<feature type="region of interest" description="Disordered" evidence="1">
    <location>
        <begin position="36"/>
        <end position="489"/>
    </location>
</feature>
<keyword evidence="4" id="KW-1185">Reference proteome</keyword>
<gene>
    <name evidence="2" type="ORF">MYCIT1_LOCUS15968</name>
    <name evidence="3" type="ORF">MYCIT1_LOCUS16629</name>
</gene>
<accession>A0AAD2HAL5</accession>
<feature type="compositionally biased region" description="Acidic residues" evidence="1">
    <location>
        <begin position="480"/>
        <end position="489"/>
    </location>
</feature>
<dbReference type="Proteomes" id="UP001295794">
    <property type="component" value="Unassembled WGS sequence"/>
</dbReference>
<organism evidence="3 4">
    <name type="scientific">Mycena citricolor</name>
    <dbReference type="NCBI Taxonomy" id="2018698"/>
    <lineage>
        <taxon>Eukaryota</taxon>
        <taxon>Fungi</taxon>
        <taxon>Dikarya</taxon>
        <taxon>Basidiomycota</taxon>
        <taxon>Agaricomycotina</taxon>
        <taxon>Agaricomycetes</taxon>
        <taxon>Agaricomycetidae</taxon>
        <taxon>Agaricales</taxon>
        <taxon>Marasmiineae</taxon>
        <taxon>Mycenaceae</taxon>
        <taxon>Mycena</taxon>
    </lineage>
</organism>
<evidence type="ECO:0000256" key="1">
    <source>
        <dbReference type="SAM" id="MobiDB-lite"/>
    </source>
</evidence>
<protein>
    <submittedName>
        <fullName evidence="3">Uncharacterized protein</fullName>
    </submittedName>
</protein>
<evidence type="ECO:0000313" key="2">
    <source>
        <dbReference type="EMBL" id="CAK5271081.1"/>
    </source>
</evidence>
<sequence>MNTPLPRPHGPPGSFDAQASREIRRKRLQARFRDREGVFVPRTHNNLLDILQGNKDASAQARSRSRSRSRSASVSPTKGKKAPSKRVSSVARKSGGTAFKRAEINSTLELDPSATLPDVDDSMKVGTSRRPPSKTAAAVESGVDRDTEPAESDEEVAEPTRKGGSKSGSRTTKANVDKAKPISRRTTSKATETKRKVSTKRAEMQDGVETRDSTADAAKPKKRASKTQASATSQADLEASKPVSEPGPVRRKAGKPKSQVEDPTKPASRTTKSGKGKAKSSDSEVASKGKTPKKSKKRTAEPDSEPGAEKKAPKRRKVQPKESHVASTGTEKTRLEVIPEEDEEEAVIEKVSDIQTPAARTTASVLALDPLPPKVKKRRLVPDDPADELPGEKVAKKRKVTTENDKPARATASDVPKKSVKRPSKKLKENSLSPAVAPKDVQSDKKPPSSAGAVVKRSGPPKSVLERMRTEPSDGHVYDGEPDELDLLR</sequence>
<name>A0AAD2HAL5_9AGAR</name>
<comment type="caution">
    <text evidence="3">The sequence shown here is derived from an EMBL/GenBank/DDBJ whole genome shotgun (WGS) entry which is preliminary data.</text>
</comment>
<evidence type="ECO:0000313" key="3">
    <source>
        <dbReference type="EMBL" id="CAK5271531.1"/>
    </source>
</evidence>
<dbReference type="EMBL" id="CAVNYO010000169">
    <property type="protein sequence ID" value="CAK5271081.1"/>
    <property type="molecule type" value="Genomic_DNA"/>
</dbReference>
<feature type="region of interest" description="Disordered" evidence="1">
    <location>
        <begin position="1"/>
        <end position="20"/>
    </location>
</feature>
<feature type="compositionally biased region" description="Pro residues" evidence="1">
    <location>
        <begin position="1"/>
        <end position="11"/>
    </location>
</feature>
<dbReference type="AlphaFoldDB" id="A0AAD2HAL5"/>
<reference evidence="3" key="1">
    <citation type="submission" date="2023-11" db="EMBL/GenBank/DDBJ databases">
        <authorList>
            <person name="De Vega J J."/>
            <person name="De Vega J J."/>
        </authorList>
    </citation>
    <scope>NUCLEOTIDE SEQUENCE</scope>
</reference>
<feature type="compositionally biased region" description="Basic and acidic residues" evidence="1">
    <location>
        <begin position="191"/>
        <end position="214"/>
    </location>
</feature>
<feature type="compositionally biased region" description="Low complexity" evidence="1">
    <location>
        <begin position="226"/>
        <end position="235"/>
    </location>
</feature>